<keyword evidence="26" id="KW-1185">Reference proteome</keyword>
<dbReference type="GO" id="GO:0017116">
    <property type="term" value="F:single-stranded DNA helicase activity"/>
    <property type="evidence" value="ECO:0007669"/>
    <property type="project" value="InterPro"/>
</dbReference>
<evidence type="ECO:0000313" key="25">
    <source>
        <dbReference type="EMBL" id="KAK7601727.1"/>
    </source>
</evidence>
<proteinExistence type="inferred from homology"/>
<dbReference type="InterPro" id="IPR026851">
    <property type="entry name" value="Dna2/JHS1_DEXXQ-box"/>
</dbReference>
<name>A0AAN9Y8I8_9HEMI</name>
<evidence type="ECO:0000256" key="14">
    <source>
        <dbReference type="ARBA" id="ARBA00023004"/>
    </source>
</evidence>
<dbReference type="InterPro" id="IPR036277">
    <property type="entry name" value="SMC_hinge_sf"/>
</dbReference>
<keyword evidence="10" id="KW-0498">Mitosis</keyword>
<comment type="similarity">
    <text evidence="3">Belongs to the SMC family. SMC1 subfamily.</text>
</comment>
<evidence type="ECO:0000256" key="7">
    <source>
        <dbReference type="ARBA" id="ARBA00022723"/>
    </source>
</evidence>
<evidence type="ECO:0000256" key="5">
    <source>
        <dbReference type="ARBA" id="ARBA00022618"/>
    </source>
</evidence>
<feature type="transmembrane region" description="Helical" evidence="23">
    <location>
        <begin position="24"/>
        <end position="47"/>
    </location>
</feature>
<evidence type="ECO:0000256" key="19">
    <source>
        <dbReference type="ARBA" id="ARBA00023242"/>
    </source>
</evidence>
<keyword evidence="15" id="KW-0411">Iron-sulfur</keyword>
<dbReference type="Pfam" id="PF02463">
    <property type="entry name" value="SMC_N"/>
    <property type="match status" value="1"/>
</dbReference>
<keyword evidence="14" id="KW-0408">Iron</keyword>
<keyword evidence="20" id="KW-0131">Cell cycle</keyword>
<dbReference type="CDD" id="cd18041">
    <property type="entry name" value="DEXXQc_DNA2"/>
    <property type="match status" value="1"/>
</dbReference>
<evidence type="ECO:0000259" key="24">
    <source>
        <dbReference type="SMART" id="SM00968"/>
    </source>
</evidence>
<dbReference type="InterPro" id="IPR027417">
    <property type="entry name" value="P-loop_NTPase"/>
</dbReference>
<dbReference type="Pfam" id="PF13087">
    <property type="entry name" value="AAA_12"/>
    <property type="match status" value="1"/>
</dbReference>
<keyword evidence="9" id="KW-0227">DNA damage</keyword>
<gene>
    <name evidence="25" type="ORF">V9T40_009168</name>
</gene>
<dbReference type="EMBL" id="JBBCAQ010000010">
    <property type="protein sequence ID" value="KAK7601727.1"/>
    <property type="molecule type" value="Genomic_DNA"/>
</dbReference>
<keyword evidence="23" id="KW-0812">Transmembrane</keyword>
<dbReference type="InterPro" id="IPR010935">
    <property type="entry name" value="SMC_hinge"/>
</dbReference>
<evidence type="ECO:0000256" key="20">
    <source>
        <dbReference type="ARBA" id="ARBA00023306"/>
    </source>
</evidence>
<dbReference type="Gene3D" id="3.30.70.1620">
    <property type="match status" value="1"/>
</dbReference>
<keyword evidence="6" id="KW-0540">Nuclease</keyword>
<dbReference type="Proteomes" id="UP001367676">
    <property type="component" value="Unassembled WGS sequence"/>
</dbReference>
<dbReference type="GO" id="GO:0007062">
    <property type="term" value="P:sister chromatid cohesion"/>
    <property type="evidence" value="ECO:0007669"/>
    <property type="project" value="InterPro"/>
</dbReference>
<evidence type="ECO:0000256" key="8">
    <source>
        <dbReference type="ARBA" id="ARBA00022741"/>
    </source>
</evidence>
<evidence type="ECO:0000256" key="1">
    <source>
        <dbReference type="ARBA" id="ARBA00004123"/>
    </source>
</evidence>
<dbReference type="GO" id="GO:0005524">
    <property type="term" value="F:ATP binding"/>
    <property type="evidence" value="ECO:0007669"/>
    <property type="project" value="UniProtKB-KW"/>
</dbReference>
<dbReference type="Gene3D" id="3.40.50.300">
    <property type="entry name" value="P-loop containing nucleotide triphosphate hydrolases"/>
    <property type="match status" value="4"/>
</dbReference>
<evidence type="ECO:0000256" key="3">
    <source>
        <dbReference type="ARBA" id="ARBA00005597"/>
    </source>
</evidence>
<keyword evidence="7" id="KW-0479">Metal-binding</keyword>
<dbReference type="GO" id="GO:0051301">
    <property type="term" value="P:cell division"/>
    <property type="evidence" value="ECO:0007669"/>
    <property type="project" value="UniProtKB-KW"/>
</dbReference>
<dbReference type="GO" id="GO:0004518">
    <property type="term" value="F:nuclease activity"/>
    <property type="evidence" value="ECO:0007669"/>
    <property type="project" value="UniProtKB-KW"/>
</dbReference>
<protein>
    <recommendedName>
        <fullName evidence="24">SMC hinge domain-containing protein</fullName>
    </recommendedName>
</protein>
<dbReference type="GO" id="GO:0005634">
    <property type="term" value="C:nucleus"/>
    <property type="evidence" value="ECO:0007669"/>
    <property type="project" value="UniProtKB-SubCell"/>
</dbReference>
<dbReference type="GO" id="GO:0008278">
    <property type="term" value="C:cohesin complex"/>
    <property type="evidence" value="ECO:0007669"/>
    <property type="project" value="InterPro"/>
</dbReference>
<comment type="subcellular location">
    <subcellularLocation>
        <location evidence="2">Chromosome</location>
    </subcellularLocation>
    <subcellularLocation>
        <location evidence="1">Nucleus</location>
    </subcellularLocation>
</comment>
<dbReference type="FunFam" id="3.40.50.300:FF:000564">
    <property type="entry name" value="Structural maintenance of chromosomes 1A"/>
    <property type="match status" value="1"/>
</dbReference>
<keyword evidence="11" id="KW-0378">Hydrolase</keyword>
<keyword evidence="5" id="KW-0132">Cell division</keyword>
<evidence type="ECO:0000256" key="9">
    <source>
        <dbReference type="ARBA" id="ARBA00022763"/>
    </source>
</evidence>
<keyword evidence="12" id="KW-0347">Helicase</keyword>
<dbReference type="Pfam" id="PF08696">
    <property type="entry name" value="Dna2"/>
    <property type="match status" value="1"/>
</dbReference>
<dbReference type="Pfam" id="PF13086">
    <property type="entry name" value="AAA_11"/>
    <property type="match status" value="2"/>
</dbReference>
<keyword evidence="17" id="KW-0238">DNA-binding</keyword>
<accession>A0AAN9Y8I8</accession>
<dbReference type="Gene3D" id="1.20.1060.20">
    <property type="match status" value="1"/>
</dbReference>
<dbReference type="SMART" id="SM00968">
    <property type="entry name" value="SMC_hinge"/>
    <property type="match status" value="1"/>
</dbReference>
<dbReference type="PANTHER" id="PTHR18937:SF12">
    <property type="entry name" value="STRUCTURAL MAINTENANCE OF CHROMOSOMES PROTEIN"/>
    <property type="match status" value="1"/>
</dbReference>
<dbReference type="GO" id="GO:0051536">
    <property type="term" value="F:iron-sulfur cluster binding"/>
    <property type="evidence" value="ECO:0007669"/>
    <property type="project" value="UniProtKB-KW"/>
</dbReference>
<keyword evidence="18" id="KW-0234">DNA repair</keyword>
<keyword evidence="16 21" id="KW-0175">Coiled coil</keyword>
<dbReference type="InterPro" id="IPR028468">
    <property type="entry name" value="Smc1_ABC"/>
</dbReference>
<evidence type="ECO:0000256" key="4">
    <source>
        <dbReference type="ARBA" id="ARBA00022454"/>
    </source>
</evidence>
<reference evidence="25 26" key="1">
    <citation type="submission" date="2024-03" db="EMBL/GenBank/DDBJ databases">
        <title>Adaptation during the transition from Ophiocordyceps entomopathogen to insect associate is accompanied by gene loss and intensified selection.</title>
        <authorList>
            <person name="Ward C.M."/>
            <person name="Onetto C.A."/>
            <person name="Borneman A.R."/>
        </authorList>
    </citation>
    <scope>NUCLEOTIDE SEQUENCE [LARGE SCALE GENOMIC DNA]</scope>
    <source>
        <strain evidence="25">AWRI1</strain>
        <tissue evidence="25">Single Adult Female</tissue>
    </source>
</reference>
<evidence type="ECO:0000256" key="18">
    <source>
        <dbReference type="ARBA" id="ARBA00023204"/>
    </source>
</evidence>
<keyword evidence="19" id="KW-0539">Nucleus</keyword>
<feature type="region of interest" description="Disordered" evidence="22">
    <location>
        <begin position="156"/>
        <end position="195"/>
    </location>
</feature>
<keyword evidence="13" id="KW-0067">ATP-binding</keyword>
<evidence type="ECO:0000256" key="21">
    <source>
        <dbReference type="SAM" id="Coils"/>
    </source>
</evidence>
<feature type="coiled-coil region" evidence="21">
    <location>
        <begin position="1388"/>
        <end position="1717"/>
    </location>
</feature>
<comment type="caution">
    <text evidence="25">The sequence shown here is derived from an EMBL/GenBank/DDBJ whole genome shotgun (WGS) entry which is preliminary data.</text>
</comment>
<feature type="domain" description="SMC hinge" evidence="24">
    <location>
        <begin position="1739"/>
        <end position="1857"/>
    </location>
</feature>
<organism evidence="25 26">
    <name type="scientific">Parthenolecanium corni</name>
    <dbReference type="NCBI Taxonomy" id="536013"/>
    <lineage>
        <taxon>Eukaryota</taxon>
        <taxon>Metazoa</taxon>
        <taxon>Ecdysozoa</taxon>
        <taxon>Arthropoda</taxon>
        <taxon>Hexapoda</taxon>
        <taxon>Insecta</taxon>
        <taxon>Pterygota</taxon>
        <taxon>Neoptera</taxon>
        <taxon>Paraneoptera</taxon>
        <taxon>Hemiptera</taxon>
        <taxon>Sternorrhyncha</taxon>
        <taxon>Coccoidea</taxon>
        <taxon>Coccidae</taxon>
        <taxon>Parthenolecanium</taxon>
    </lineage>
</organism>
<evidence type="ECO:0000313" key="26">
    <source>
        <dbReference type="Proteomes" id="UP001367676"/>
    </source>
</evidence>
<keyword evidence="23" id="KW-1133">Transmembrane helix</keyword>
<feature type="coiled-coil region" evidence="21">
    <location>
        <begin position="1901"/>
        <end position="2138"/>
    </location>
</feature>
<evidence type="ECO:0000256" key="23">
    <source>
        <dbReference type="SAM" id="Phobius"/>
    </source>
</evidence>
<evidence type="ECO:0000256" key="13">
    <source>
        <dbReference type="ARBA" id="ARBA00022840"/>
    </source>
</evidence>
<keyword evidence="4" id="KW-0158">Chromosome</keyword>
<dbReference type="InterPro" id="IPR003395">
    <property type="entry name" value="RecF/RecN/SMC_N"/>
</dbReference>
<evidence type="ECO:0000256" key="2">
    <source>
        <dbReference type="ARBA" id="ARBA00004286"/>
    </source>
</evidence>
<evidence type="ECO:0000256" key="15">
    <source>
        <dbReference type="ARBA" id="ARBA00023014"/>
    </source>
</evidence>
<dbReference type="Pfam" id="PF06470">
    <property type="entry name" value="SMC_hinge"/>
    <property type="match status" value="1"/>
</dbReference>
<dbReference type="CDD" id="cd03275">
    <property type="entry name" value="ABC_SMC1_euk"/>
    <property type="match status" value="1"/>
</dbReference>
<dbReference type="SUPFAM" id="SSF75553">
    <property type="entry name" value="Smc hinge domain"/>
    <property type="match status" value="1"/>
</dbReference>
<sequence length="2450" mass="278582">MPHEASQITIHSWYIHWNLATAHAQHMCCALASNLVLAGLGLAAVVYGGRYIFLRASPIVSQKFAGTLKALSSLDSANRVQNKPPKSEYPPATLIQLVVRTEKFTKINSTYQNIITILIISIVINYPSCLKSDKVNSLNKDRKQSSLLSFFSSKRDSVDDVPESSNSSIVCDENENSNSTSPDIIEGTPHSKSLPPTRLSSLLDFTLTSPGYSDCPITSKKKLFLDSLNTADNPIKKEHVSKEEDEKAKFTSKRTSDDAFNELLEEIENSSPSDSVTYKSKHFDDSNSSRKRLKLNTVKLHRTILRTTPSKSVTNEIEKRQSENILIRKIKPLEVAVTLKKQSESVITDCVEPNVKNVKSSSIDIENLGDLLSDDFNSCSIKELNLSLFTYCKVILIENTSFGIKTQLKEAILEEKEALTTFCYVKGYWGESELKLNDLISIKACFDFSLNCWLVDEKRGFLVKYPNLLLTGTSIVGSLFCLRKSVLSYLFPSFDPPNISMLLGSLVHELFQEVMPVELKTGRPSNSVEHRGQIILYLMMMAELNMNADKGLLLYLKDNIIHEIMPRQGEMNGLVTVRNNLVDYLVKNEKPMLSSKKLFSVPALPEPINHHSACSRCPYLTVCSAALSRNRGFCIPWLEITCIEPYENYFLHHMKQPADNFDLIFSGIVTGDYIVVSTGNRLAIVTGFVHNISESTVILKLDRQLDKNMGMSYIVDKYSGNEGLLGFNSANLLLLLENSAIAARLRNFIVDLKLPSFTPITSHLSEKCCPLLTELNQDQKYSILKVLSAENFTLIKGFPGTGKTATIVALIKILVHLNYSVLITSHTHSAVDNVLIRLRDSVDFLRLGSSHKIHPSIKSHCEDVLIFDPAVKSTEDVRNFYNNKQVVGVTCMGCSHALLRQRTFDFCIIDEATQVLLPSILKALYSARKFVLIGDPEQLPPVVHNFEASRLGLSESLFHRLDHPDVTTTLHLQYRMNSEIMKFANAFAYQDQLKCGSDDVNSATIQIDDSSAIVNEHKWLDSVLSSSLQHSLVFLNTSDLTMTDSNSLYSNQLEVDVATIVIDTLKKCVKETYEIGVIAPYREQVSLLRSHLSDLHADVEINTVDQFQGRDKDIIIFSSSRWSHKKEEGILGDKRRLTVAITRAKRKLIIIGAATILQECATFNDLLVCISPENMSPDKFNSGRLLLQSKRGFSGVFHVHVTQTGVTTPGPQGLRQKIQSTIMKLRKGAVLHHIEVENFKSYRGHITIGPLKTFNAVIGPNGSGKSNFMDAISFVMGEKTQALRVKRLGDLIHGASVGQPVSRTASVCAVFKLDDDSKKTFTRLVQGSSSEYKINDESVTVQHYLDSLEELGINAKAKNFLVFQGAVESIAMKNPKERTALFEEISGSGALKEEYERLKAEMGKAEEETNFTYLKKKGVQAERKEAKLEKDEAEKYQRLKEELAEKEIEYQLFRLFHNENDIQSYEHEIESKKKDVRDIEAKKNKAEEVLRERKKEQGKVSRDLAKIEQEIREVEVEINKKRPSFIKSKERVAHIQKKLNSAKKSLDEVKRADEAHRKDIAELEQELEEVERQRKEYEDLLAGESQSQGRDVQLEDAQVKEYNMLKVEAQKQSARYLQELDSVNREQKADQDRLDNELRLRGDLETKIKQKTHEKDEAQKRVDKLSEHIKASENGLEEQNRMYEELKSDVDDSKTRVARLQRELDNVTEQLGDAKVDKHDDNRRKKKQELVENFKRAYSGVYDRMINMCHPISNRYNVAITKVLGKYMEAIIVDTEATARLCIQYLKDHLLDPETFLPIDYLQTKPLKERLRNIKDPRGVKLLYDVLEFDSDISRVVLFATNNALVCETPEDAMHVAYEMERDGRYDAVALDGTFYQKSGIISGGSLDLARKAKRWDEKHMTQLKANKEKLTDELREAMKQSRKESELNTVDSQRKGLSTRLRYAISDRERTEKQIAKLKEELKEFECKLNSSGPLIEEIERTMQARDQEIQEMKERMNSVEDDVFADFCRRIGMTNIRQYEERELRSQQERAKKRLEFENQKNRIMSQLDFERGKDTQNNVLRWERAVSDDAEELERAKQAEKKQMKDIEKDMAEVERLKSSRVTKKQEVDAMEEHISKARKDVGNLAKEVQVVQKQISSLEGKLESRKSERHSILKQCKMEDVIIPLLEGSLEEIAQETSSRDESMDHSGTSQVSFERVSRIVVDYSLLSDQLKELDDSDDVRRMDSKLTKSINDLSLTLQKIQAPNLRAMQKLDLARERLQETDREFNSARARAKKSRQAFEKIKKDRFDKFMACFEHVSNEIDTIYKSLAQNQSAQAFLGPENPEEPYLDGINYNCVAPGKRFQTMSNLSGGEKTVAALALLFAIHSFQPSPFFVLDEIDAALDNTNISKVASYIRHKNDNLQTIVISLKEEFYSHADALIGICPDEGDCLVSKVLTCNLTDYPRY</sequence>
<evidence type="ECO:0000256" key="6">
    <source>
        <dbReference type="ARBA" id="ARBA00022722"/>
    </source>
</evidence>
<evidence type="ECO:0000256" key="10">
    <source>
        <dbReference type="ARBA" id="ARBA00022776"/>
    </source>
</evidence>
<dbReference type="GO" id="GO:0046872">
    <property type="term" value="F:metal ion binding"/>
    <property type="evidence" value="ECO:0007669"/>
    <property type="project" value="UniProtKB-KW"/>
</dbReference>
<feature type="coiled-coil region" evidence="21">
    <location>
        <begin position="2249"/>
        <end position="2283"/>
    </location>
</feature>
<dbReference type="InterPro" id="IPR014808">
    <property type="entry name" value="DNA_replication_fac_Dna2_N"/>
</dbReference>
<dbReference type="GO" id="GO:0003677">
    <property type="term" value="F:DNA binding"/>
    <property type="evidence" value="ECO:0007669"/>
    <property type="project" value="UniProtKB-KW"/>
</dbReference>
<evidence type="ECO:0000256" key="22">
    <source>
        <dbReference type="SAM" id="MobiDB-lite"/>
    </source>
</evidence>
<dbReference type="InterPro" id="IPR041679">
    <property type="entry name" value="DNA2/NAM7-like_C"/>
</dbReference>
<dbReference type="InterPro" id="IPR047187">
    <property type="entry name" value="SF1_C_Upf1"/>
</dbReference>
<dbReference type="FunFam" id="1.20.1060.20:FF:000001">
    <property type="entry name" value="Structural maintenance of chromosomes 1A"/>
    <property type="match status" value="1"/>
</dbReference>
<keyword evidence="8" id="KW-0547">Nucleotide-binding</keyword>
<dbReference type="GO" id="GO:0016887">
    <property type="term" value="F:ATP hydrolysis activity"/>
    <property type="evidence" value="ECO:0007669"/>
    <property type="project" value="InterPro"/>
</dbReference>
<evidence type="ECO:0000256" key="12">
    <source>
        <dbReference type="ARBA" id="ARBA00022806"/>
    </source>
</evidence>
<evidence type="ECO:0000256" key="11">
    <source>
        <dbReference type="ARBA" id="ARBA00022801"/>
    </source>
</evidence>
<evidence type="ECO:0000256" key="17">
    <source>
        <dbReference type="ARBA" id="ARBA00023125"/>
    </source>
</evidence>
<dbReference type="InterPro" id="IPR041677">
    <property type="entry name" value="DNA2/NAM7_AAA_11"/>
</dbReference>
<dbReference type="CDD" id="cd18808">
    <property type="entry name" value="SF1_C_Upf1"/>
    <property type="match status" value="1"/>
</dbReference>
<evidence type="ECO:0000256" key="16">
    <source>
        <dbReference type="ARBA" id="ARBA00023054"/>
    </source>
</evidence>
<dbReference type="SUPFAM" id="SSF52540">
    <property type="entry name" value="P-loop containing nucleoside triphosphate hydrolases"/>
    <property type="match status" value="2"/>
</dbReference>
<dbReference type="GO" id="GO:0006281">
    <property type="term" value="P:DNA repair"/>
    <property type="evidence" value="ECO:0007669"/>
    <property type="project" value="UniProtKB-KW"/>
</dbReference>
<dbReference type="PANTHER" id="PTHR18937">
    <property type="entry name" value="STRUCTURAL MAINTENANCE OF CHROMOSOMES SMC FAMILY MEMBER"/>
    <property type="match status" value="1"/>
</dbReference>
<keyword evidence="23" id="KW-0472">Membrane</keyword>